<keyword evidence="1" id="KW-1133">Transmembrane helix</keyword>
<gene>
    <name evidence="2" type="ORF">ELS19_17235</name>
</gene>
<sequence>MSPDEKFQDMGGSSDGEFSLPSLTIEDFKELFTASSYVKASAGLGGGLLAWGTLTKDVAKTTLATVGVGLSSGVEKLFTANHSLLTGLGAFLQEYVGTLYTTPLEATFGTATAEFKSAIGEFGVVAWFLAVLEVIVILVVLASVKRRVLG</sequence>
<dbReference type="RefSeq" id="WP_129786166.1">
    <property type="nucleotide sequence ID" value="NZ_RZHH01000003.1"/>
</dbReference>
<proteinExistence type="predicted"/>
<protein>
    <submittedName>
        <fullName evidence="2">Uncharacterized protein</fullName>
    </submittedName>
</protein>
<dbReference type="AlphaFoldDB" id="A0A482T8Q4"/>
<reference evidence="2 3" key="1">
    <citation type="submission" date="2018-12" db="EMBL/GenBank/DDBJ databases">
        <title>Genome analysis provides insights into bioremediation potentialities of Halogeometricum borinquense strain N11.</title>
        <authorList>
            <person name="Najjari A."/>
            <person name="Youssef N."/>
            <person name="Fhoula I."/>
            <person name="Ben Dhia O."/>
            <person name="Mahjoubi M."/>
            <person name="Ouzari H.I."/>
            <person name="Cherif A."/>
        </authorList>
    </citation>
    <scope>NUCLEOTIDE SEQUENCE [LARGE SCALE GENOMIC DNA]</scope>
    <source>
        <strain evidence="2 3">N11</strain>
    </source>
</reference>
<evidence type="ECO:0000256" key="1">
    <source>
        <dbReference type="SAM" id="Phobius"/>
    </source>
</evidence>
<evidence type="ECO:0000313" key="3">
    <source>
        <dbReference type="Proteomes" id="UP000294028"/>
    </source>
</evidence>
<evidence type="ECO:0000313" key="2">
    <source>
        <dbReference type="EMBL" id="RYJ08299.1"/>
    </source>
</evidence>
<comment type="caution">
    <text evidence="2">The sequence shown here is derived from an EMBL/GenBank/DDBJ whole genome shotgun (WGS) entry which is preliminary data.</text>
</comment>
<accession>A0A482T8Q4</accession>
<feature type="transmembrane region" description="Helical" evidence="1">
    <location>
        <begin position="124"/>
        <end position="144"/>
    </location>
</feature>
<keyword evidence="1" id="KW-0812">Transmembrane</keyword>
<dbReference type="Proteomes" id="UP000294028">
    <property type="component" value="Unassembled WGS sequence"/>
</dbReference>
<dbReference type="EMBL" id="RZHH01000003">
    <property type="protein sequence ID" value="RYJ08299.1"/>
    <property type="molecule type" value="Genomic_DNA"/>
</dbReference>
<keyword evidence="1" id="KW-0472">Membrane</keyword>
<name>A0A482T8Q4_9EURY</name>
<organism evidence="2 3">
    <name type="scientific">Halogeometricum borinquense</name>
    <dbReference type="NCBI Taxonomy" id="60847"/>
    <lineage>
        <taxon>Archaea</taxon>
        <taxon>Methanobacteriati</taxon>
        <taxon>Methanobacteriota</taxon>
        <taxon>Stenosarchaea group</taxon>
        <taxon>Halobacteria</taxon>
        <taxon>Halobacteriales</taxon>
        <taxon>Haloferacaceae</taxon>
        <taxon>Halogeometricum</taxon>
    </lineage>
</organism>